<feature type="region of interest" description="Disordered" evidence="7">
    <location>
        <begin position="39"/>
        <end position="61"/>
    </location>
</feature>
<dbReference type="SUPFAM" id="SSF75217">
    <property type="entry name" value="alpha/beta knot"/>
    <property type="match status" value="1"/>
</dbReference>
<dbReference type="PANTHER" id="PTHR46103">
    <property type="entry name" value="RRNA METHYLTRANSFERASE 1, MITOCHONDRIAL"/>
    <property type="match status" value="1"/>
</dbReference>
<dbReference type="InterPro" id="IPR029028">
    <property type="entry name" value="Alpha/beta_knot_MTases"/>
</dbReference>
<name>A0A1B1DUZ1_9APIC</name>
<dbReference type="KEGG" id="pcot:PCOAH_00009680"/>
<evidence type="ECO:0000313" key="11">
    <source>
        <dbReference type="Proteomes" id="UP000092716"/>
    </source>
</evidence>
<proteinExistence type="predicted"/>
<feature type="domain" description="RNA 2-O ribose methyltransferase substrate binding" evidence="9">
    <location>
        <begin position="79"/>
        <end position="161"/>
    </location>
</feature>
<keyword evidence="4" id="KW-0809">Transit peptide</keyword>
<evidence type="ECO:0000256" key="8">
    <source>
        <dbReference type="SAM" id="SignalP"/>
    </source>
</evidence>
<evidence type="ECO:0000259" key="9">
    <source>
        <dbReference type="SMART" id="SM00967"/>
    </source>
</evidence>
<dbReference type="Pfam" id="PF08032">
    <property type="entry name" value="SpoU_sub_bind"/>
    <property type="match status" value="1"/>
</dbReference>
<feature type="chain" id="PRO_5008521244" description="rRNA methyltransferase 1, mitochondrial" evidence="8">
    <location>
        <begin position="20"/>
        <end position="366"/>
    </location>
</feature>
<feature type="signal peptide" evidence="8">
    <location>
        <begin position="1"/>
        <end position="19"/>
    </location>
</feature>
<dbReference type="SMART" id="SM00967">
    <property type="entry name" value="SpoU_sub_bind"/>
    <property type="match status" value="1"/>
</dbReference>
<evidence type="ECO:0000256" key="2">
    <source>
        <dbReference type="ARBA" id="ARBA00022603"/>
    </source>
</evidence>
<evidence type="ECO:0000256" key="5">
    <source>
        <dbReference type="ARBA" id="ARBA00023128"/>
    </source>
</evidence>
<accession>A0A1B1DUZ1</accession>
<dbReference type="Pfam" id="PF00588">
    <property type="entry name" value="SpoU_methylase"/>
    <property type="match status" value="1"/>
</dbReference>
<reference evidence="11" key="1">
    <citation type="submission" date="2016-06" db="EMBL/GenBank/DDBJ databases">
        <title>First high quality genome sequence of Plasmodium coatneyi using continuous long reads from single molecule, real-time sequencing.</title>
        <authorList>
            <person name="Chien J.-T."/>
            <person name="Pakala S.B."/>
            <person name="Geraldo J.A."/>
            <person name="Lapp S.A."/>
            <person name="Barnwell J.W."/>
            <person name="Kissinger J.C."/>
            <person name="Galinski M.R."/>
            <person name="Humphrey J.C."/>
        </authorList>
    </citation>
    <scope>NUCLEOTIDE SEQUENCE [LARGE SCALE GENOMIC DNA]</scope>
    <source>
        <strain evidence="11">Hackeri</strain>
    </source>
</reference>
<dbReference type="InterPro" id="IPR013123">
    <property type="entry name" value="SpoU_subst-bd"/>
</dbReference>
<dbReference type="SUPFAM" id="SSF55315">
    <property type="entry name" value="L30e-like"/>
    <property type="match status" value="1"/>
</dbReference>
<dbReference type="InterPro" id="IPR029064">
    <property type="entry name" value="Ribosomal_eL30-like_sf"/>
</dbReference>
<dbReference type="AlphaFoldDB" id="A0A1B1DUZ1"/>
<gene>
    <name evidence="10" type="ORF">PCOAH_00009680</name>
</gene>
<keyword evidence="11" id="KW-1185">Reference proteome</keyword>
<dbReference type="RefSeq" id="XP_019913285.1">
    <property type="nucleotide sequence ID" value="XM_020057777.1"/>
</dbReference>
<evidence type="ECO:0000256" key="1">
    <source>
        <dbReference type="ARBA" id="ARBA00004173"/>
    </source>
</evidence>
<dbReference type="InterPro" id="IPR029026">
    <property type="entry name" value="tRNA_m1G_MTases_N"/>
</dbReference>
<dbReference type="InterPro" id="IPR047182">
    <property type="entry name" value="MRM1"/>
</dbReference>
<dbReference type="PANTHER" id="PTHR46103:SF1">
    <property type="entry name" value="RRNA METHYLTRANSFERASE 1, MITOCHONDRIAL"/>
    <property type="match status" value="1"/>
</dbReference>
<keyword evidence="8" id="KW-0732">Signal</keyword>
<dbReference type="Gene3D" id="3.30.1330.30">
    <property type="match status" value="1"/>
</dbReference>
<dbReference type="Gene3D" id="3.40.1280.10">
    <property type="match status" value="1"/>
</dbReference>
<evidence type="ECO:0000256" key="4">
    <source>
        <dbReference type="ARBA" id="ARBA00022946"/>
    </source>
</evidence>
<dbReference type="VEuPathDB" id="PlasmoDB:PCOAH_00009680"/>
<keyword evidence="3" id="KW-0808">Transferase</keyword>
<evidence type="ECO:0000256" key="3">
    <source>
        <dbReference type="ARBA" id="ARBA00022679"/>
    </source>
</evidence>
<dbReference type="Proteomes" id="UP000092716">
    <property type="component" value="Chromosome 4"/>
</dbReference>
<keyword evidence="2" id="KW-0489">Methyltransferase</keyword>
<evidence type="ECO:0000313" key="10">
    <source>
        <dbReference type="EMBL" id="ANQ06590.1"/>
    </source>
</evidence>
<organism evidence="10 11">
    <name type="scientific">Plasmodium coatneyi</name>
    <dbReference type="NCBI Taxonomy" id="208452"/>
    <lineage>
        <taxon>Eukaryota</taxon>
        <taxon>Sar</taxon>
        <taxon>Alveolata</taxon>
        <taxon>Apicomplexa</taxon>
        <taxon>Aconoidasida</taxon>
        <taxon>Haemosporida</taxon>
        <taxon>Plasmodiidae</taxon>
        <taxon>Plasmodium</taxon>
    </lineage>
</organism>
<dbReference type="EMBL" id="CP016242">
    <property type="protein sequence ID" value="ANQ06590.1"/>
    <property type="molecule type" value="Genomic_DNA"/>
</dbReference>
<comment type="subcellular location">
    <subcellularLocation>
        <location evidence="1">Mitochondrion</location>
    </subcellularLocation>
</comment>
<evidence type="ECO:0000256" key="6">
    <source>
        <dbReference type="ARBA" id="ARBA00034881"/>
    </source>
</evidence>
<dbReference type="GO" id="GO:0005739">
    <property type="term" value="C:mitochondrion"/>
    <property type="evidence" value="ECO:0007669"/>
    <property type="project" value="UniProtKB-SubCell"/>
</dbReference>
<dbReference type="GeneID" id="30907691"/>
<dbReference type="OrthoDB" id="270651at2759"/>
<dbReference type="GO" id="GO:0016435">
    <property type="term" value="F:rRNA (guanine) methyltransferase activity"/>
    <property type="evidence" value="ECO:0007669"/>
    <property type="project" value="TreeGrafter"/>
</dbReference>
<keyword evidence="5" id="KW-0496">Mitochondrion</keyword>
<dbReference type="GO" id="GO:0003723">
    <property type="term" value="F:RNA binding"/>
    <property type="evidence" value="ECO:0007669"/>
    <property type="project" value="InterPro"/>
</dbReference>
<protein>
    <recommendedName>
        <fullName evidence="6">rRNA methyltransferase 1, mitochondrial</fullName>
    </recommendedName>
</protein>
<sequence>MRTKHARCVMLLFLSCVEVTPFGVLPEYQPNFQPRRVNGRPKTIYSLSSPHRNDKSDTPSVNIKRNKFLDAQAENDIDYVYGVNSVSSVLVKNERTIHSVLVNEKIRLNKKTRKEAYQYIFDTLKKRNIPIKTTSKRKMDDLVGGFPHNDIIMQTTYRTMKKAKQFLKDYPHKEKQKQKQTNIYICLHDVYDNMNIGNICRSIFFFGGDSIFLKKKKKKKKKLEERLHGMKIDTPVLHSSVGASEFLDFFHVNNMLTFMDDLKSCGFKILSTCCRPNDTIPNNRLEQLANVKLTPNEKIFIILGNETKGLSKEILERSDICIYINGHRTEEAPIPDLNPNEKFTLDSLNVNNACSILLHHFTSHLS</sequence>
<dbReference type="InterPro" id="IPR001537">
    <property type="entry name" value="SpoU_MeTrfase"/>
</dbReference>
<evidence type="ECO:0000256" key="7">
    <source>
        <dbReference type="SAM" id="MobiDB-lite"/>
    </source>
</evidence>